<evidence type="ECO:0000313" key="3">
    <source>
        <dbReference type="Proteomes" id="UP000428333"/>
    </source>
</evidence>
<feature type="transmembrane region" description="Helical" evidence="1">
    <location>
        <begin position="89"/>
        <end position="108"/>
    </location>
</feature>
<dbReference type="PANTHER" id="PTHR38543:SF1">
    <property type="entry name" value="OS04G0465800 PROTEIN"/>
    <property type="match status" value="1"/>
</dbReference>
<sequence>VPLSRKQCFLLISAGSLSHFFLDHLFENPRLKRRIGLFCRVKSLNSIRNRSNESMRLILIIASLYCLWCASQIYLVNPRRAPVGEEADLGVLVFLGIYLFLPHGLCIMSMNPKEYAGSEEQLPL</sequence>
<organism evidence="2 3">
    <name type="scientific">Rhododendron williamsianum</name>
    <dbReference type="NCBI Taxonomy" id="262921"/>
    <lineage>
        <taxon>Eukaryota</taxon>
        <taxon>Viridiplantae</taxon>
        <taxon>Streptophyta</taxon>
        <taxon>Embryophyta</taxon>
        <taxon>Tracheophyta</taxon>
        <taxon>Spermatophyta</taxon>
        <taxon>Magnoliopsida</taxon>
        <taxon>eudicotyledons</taxon>
        <taxon>Gunneridae</taxon>
        <taxon>Pentapetalae</taxon>
        <taxon>asterids</taxon>
        <taxon>Ericales</taxon>
        <taxon>Ericaceae</taxon>
        <taxon>Ericoideae</taxon>
        <taxon>Rhodoreae</taxon>
        <taxon>Rhododendron</taxon>
    </lineage>
</organism>
<keyword evidence="1" id="KW-0472">Membrane</keyword>
<dbReference type="AlphaFoldDB" id="A0A6A4L655"/>
<comment type="caution">
    <text evidence="2">The sequence shown here is derived from an EMBL/GenBank/DDBJ whole genome shotgun (WGS) entry which is preliminary data.</text>
</comment>
<dbReference type="EMBL" id="QEFC01002160">
    <property type="protein sequence ID" value="KAE9453760.1"/>
    <property type="molecule type" value="Genomic_DNA"/>
</dbReference>
<keyword evidence="1" id="KW-0812">Transmembrane</keyword>
<evidence type="ECO:0000256" key="1">
    <source>
        <dbReference type="SAM" id="Phobius"/>
    </source>
</evidence>
<dbReference type="OrthoDB" id="2133268at2759"/>
<keyword evidence="1" id="KW-1133">Transmembrane helix</keyword>
<accession>A0A6A4L655</accession>
<feature type="transmembrane region" description="Helical" evidence="1">
    <location>
        <begin position="57"/>
        <end position="77"/>
    </location>
</feature>
<gene>
    <name evidence="2" type="ORF">C3L33_14341</name>
</gene>
<proteinExistence type="predicted"/>
<reference evidence="2 3" key="1">
    <citation type="journal article" date="2019" name="Genome Biol. Evol.">
        <title>The Rhododendron genome and chromosomal organization provide insight into shared whole-genome duplications across the heath family (Ericaceae).</title>
        <authorList>
            <person name="Soza V.L."/>
            <person name="Lindsley D."/>
            <person name="Waalkes A."/>
            <person name="Ramage E."/>
            <person name="Patwardhan R.P."/>
            <person name="Burton J.N."/>
            <person name="Adey A."/>
            <person name="Kumar A."/>
            <person name="Qiu R."/>
            <person name="Shendure J."/>
            <person name="Hall B."/>
        </authorList>
    </citation>
    <scope>NUCLEOTIDE SEQUENCE [LARGE SCALE GENOMIC DNA]</scope>
    <source>
        <strain evidence="2">RSF 1966-606</strain>
    </source>
</reference>
<dbReference type="PANTHER" id="PTHR38543">
    <property type="entry name" value="OS04G0465800 PROTEIN"/>
    <property type="match status" value="1"/>
</dbReference>
<name>A0A6A4L655_9ERIC</name>
<feature type="non-terminal residue" evidence="2">
    <location>
        <position position="1"/>
    </location>
</feature>
<keyword evidence="3" id="KW-1185">Reference proteome</keyword>
<protein>
    <submittedName>
        <fullName evidence="2">Uncharacterized protein</fullName>
    </submittedName>
</protein>
<evidence type="ECO:0000313" key="2">
    <source>
        <dbReference type="EMBL" id="KAE9453760.1"/>
    </source>
</evidence>
<dbReference type="Proteomes" id="UP000428333">
    <property type="component" value="Linkage Group LG08"/>
</dbReference>